<dbReference type="GO" id="GO:0009882">
    <property type="term" value="F:blue light photoreceptor activity"/>
    <property type="evidence" value="ECO:0007669"/>
    <property type="project" value="InterPro"/>
</dbReference>
<dbReference type="Gene3D" id="3.30.70.100">
    <property type="match status" value="1"/>
</dbReference>
<evidence type="ECO:0000259" key="1">
    <source>
        <dbReference type="PROSITE" id="PS50925"/>
    </source>
</evidence>
<keyword evidence="3" id="KW-1185">Reference proteome</keyword>
<dbReference type="STRING" id="394264.SAMN04488040_2239"/>
<evidence type="ECO:0000313" key="3">
    <source>
        <dbReference type="Proteomes" id="UP000199239"/>
    </source>
</evidence>
<proteinExistence type="predicted"/>
<gene>
    <name evidence="2" type="ORF">SAMN04488040_2239</name>
</gene>
<name>A0A1I6TFV3_9RHOB</name>
<dbReference type="SMART" id="SM01034">
    <property type="entry name" value="BLUF"/>
    <property type="match status" value="1"/>
</dbReference>
<dbReference type="RefSeq" id="WP_093916434.1">
    <property type="nucleotide sequence ID" value="NZ_FPAJ01000003.1"/>
</dbReference>
<dbReference type="EMBL" id="FPAJ01000003">
    <property type="protein sequence ID" value="SFS88102.1"/>
    <property type="molecule type" value="Genomic_DNA"/>
</dbReference>
<dbReference type="InterPro" id="IPR007024">
    <property type="entry name" value="BLUF_domain"/>
</dbReference>
<dbReference type="InterPro" id="IPR036046">
    <property type="entry name" value="Acylphosphatase-like_dom_sf"/>
</dbReference>
<dbReference type="GO" id="GO:0071949">
    <property type="term" value="F:FAD binding"/>
    <property type="evidence" value="ECO:0007669"/>
    <property type="project" value="InterPro"/>
</dbReference>
<dbReference type="AlphaFoldDB" id="A0A1I6TFV3"/>
<dbReference type="Pfam" id="PF04940">
    <property type="entry name" value="BLUF"/>
    <property type="match status" value="1"/>
</dbReference>
<sequence>MIRILYFSTARPTVSKDTVKQITEQAKVKNHELGITGALAYNGRNFCQALEGGEAEVRGLIDEIRADERHSGFKILDEKHITERHFPDWTMELVSELDFSVVINSM</sequence>
<reference evidence="3" key="1">
    <citation type="submission" date="2016-10" db="EMBL/GenBank/DDBJ databases">
        <authorList>
            <person name="Varghese N."/>
            <person name="Submissions S."/>
        </authorList>
    </citation>
    <scope>NUCLEOTIDE SEQUENCE [LARGE SCALE GENOMIC DNA]</scope>
    <source>
        <strain evidence="3">DSM 23422</strain>
    </source>
</reference>
<feature type="domain" description="BLUF" evidence="1">
    <location>
        <begin position="1"/>
        <end position="92"/>
    </location>
</feature>
<dbReference type="SUPFAM" id="SSF54975">
    <property type="entry name" value="Acylphosphatase/BLUF domain-like"/>
    <property type="match status" value="1"/>
</dbReference>
<evidence type="ECO:0000313" key="2">
    <source>
        <dbReference type="EMBL" id="SFS88102.1"/>
    </source>
</evidence>
<dbReference type="Proteomes" id="UP000199239">
    <property type="component" value="Unassembled WGS sequence"/>
</dbReference>
<dbReference type="PROSITE" id="PS50925">
    <property type="entry name" value="BLUF"/>
    <property type="match status" value="1"/>
</dbReference>
<protein>
    <submittedName>
        <fullName evidence="2">Sensors of blue-light using FAD</fullName>
    </submittedName>
</protein>
<organism evidence="2 3">
    <name type="scientific">Sulfitobacter marinus</name>
    <dbReference type="NCBI Taxonomy" id="394264"/>
    <lineage>
        <taxon>Bacteria</taxon>
        <taxon>Pseudomonadati</taxon>
        <taxon>Pseudomonadota</taxon>
        <taxon>Alphaproteobacteria</taxon>
        <taxon>Rhodobacterales</taxon>
        <taxon>Roseobacteraceae</taxon>
        <taxon>Sulfitobacter</taxon>
    </lineage>
</organism>
<accession>A0A1I6TFV3</accession>
<dbReference type="OrthoDB" id="196105at2"/>